<dbReference type="EC" id="2.7.13.3" evidence="3"/>
<keyword evidence="9" id="KW-0902">Two-component regulatory system</keyword>
<keyword evidence="6 11" id="KW-0812">Transmembrane</keyword>
<keyword evidence="4" id="KW-0597">Phosphoprotein</keyword>
<gene>
    <name evidence="13" type="ORF">M5X19_32905</name>
</gene>
<keyword evidence="8 11" id="KW-1133">Transmembrane helix</keyword>
<evidence type="ECO:0000256" key="4">
    <source>
        <dbReference type="ARBA" id="ARBA00022553"/>
    </source>
</evidence>
<comment type="caution">
    <text evidence="13">The sequence shown here is derived from an EMBL/GenBank/DDBJ whole genome shotgun (WGS) entry which is preliminary data.</text>
</comment>
<evidence type="ECO:0000256" key="11">
    <source>
        <dbReference type="SAM" id="Phobius"/>
    </source>
</evidence>
<keyword evidence="10 11" id="KW-0472">Membrane</keyword>
<evidence type="ECO:0000256" key="5">
    <source>
        <dbReference type="ARBA" id="ARBA00022679"/>
    </source>
</evidence>
<dbReference type="PRINTS" id="PR00344">
    <property type="entry name" value="BCTRLSENSOR"/>
</dbReference>
<comment type="catalytic activity">
    <reaction evidence="1">
        <text>ATP + protein L-histidine = ADP + protein N-phospho-L-histidine.</text>
        <dbReference type="EC" id="2.7.13.3"/>
    </reaction>
</comment>
<dbReference type="SUPFAM" id="SSF47384">
    <property type="entry name" value="Homodimeric domain of signal transducing histidine kinase"/>
    <property type="match status" value="1"/>
</dbReference>
<dbReference type="InterPro" id="IPR050398">
    <property type="entry name" value="HssS/ArlS-like"/>
</dbReference>
<proteinExistence type="predicted"/>
<dbReference type="Pfam" id="PF00512">
    <property type="entry name" value="HisKA"/>
    <property type="match status" value="1"/>
</dbReference>
<keyword evidence="14" id="KW-1185">Reference proteome</keyword>
<dbReference type="InterPro" id="IPR003661">
    <property type="entry name" value="HisK_dim/P_dom"/>
</dbReference>
<dbReference type="InterPro" id="IPR003594">
    <property type="entry name" value="HATPase_dom"/>
</dbReference>
<dbReference type="InterPro" id="IPR036097">
    <property type="entry name" value="HisK_dim/P_sf"/>
</dbReference>
<name>A0ABT4GN27_9BACL</name>
<comment type="subcellular location">
    <subcellularLocation>
        <location evidence="2">Membrane</location>
        <topology evidence="2">Multi-pass membrane protein</topology>
    </subcellularLocation>
</comment>
<sequence>MKIKHKIALLATLWLVGILLAVNVTVYIAFLNRMMDRIQESFIRQKQFVSDASDELKTPLTIIEGYARMLLRWGLHDGSKGREAVESIYTEAIRMKELTQQLVDCWIMRLNTARNRFKSHCLKKNLSKANSGGSKSGRKTGGTGLGLSIASDIVKLHGGTINIQSDASSGTNVIAFLPSR</sequence>
<evidence type="ECO:0000256" key="3">
    <source>
        <dbReference type="ARBA" id="ARBA00012438"/>
    </source>
</evidence>
<feature type="transmembrane region" description="Helical" evidence="11">
    <location>
        <begin position="7"/>
        <end position="30"/>
    </location>
</feature>
<evidence type="ECO:0000256" key="2">
    <source>
        <dbReference type="ARBA" id="ARBA00004141"/>
    </source>
</evidence>
<dbReference type="Gene3D" id="3.30.565.10">
    <property type="entry name" value="Histidine kinase-like ATPase, C-terminal domain"/>
    <property type="match status" value="1"/>
</dbReference>
<dbReference type="Pfam" id="PF02518">
    <property type="entry name" value="HATPase_c"/>
    <property type="match status" value="1"/>
</dbReference>
<organism evidence="13 14">
    <name type="scientific">Paenibacillus alginolyticus</name>
    <dbReference type="NCBI Taxonomy" id="59839"/>
    <lineage>
        <taxon>Bacteria</taxon>
        <taxon>Bacillati</taxon>
        <taxon>Bacillota</taxon>
        <taxon>Bacilli</taxon>
        <taxon>Bacillales</taxon>
        <taxon>Paenibacillaceae</taxon>
        <taxon>Paenibacillus</taxon>
    </lineage>
</organism>
<evidence type="ECO:0000256" key="7">
    <source>
        <dbReference type="ARBA" id="ARBA00022777"/>
    </source>
</evidence>
<evidence type="ECO:0000256" key="9">
    <source>
        <dbReference type="ARBA" id="ARBA00023012"/>
    </source>
</evidence>
<keyword evidence="7" id="KW-0418">Kinase</keyword>
<dbReference type="Gene3D" id="1.10.287.130">
    <property type="match status" value="1"/>
</dbReference>
<dbReference type="RefSeq" id="WP_244280091.1">
    <property type="nucleotide sequence ID" value="NZ_JAMDMW010000081.1"/>
</dbReference>
<evidence type="ECO:0000256" key="6">
    <source>
        <dbReference type="ARBA" id="ARBA00022692"/>
    </source>
</evidence>
<protein>
    <recommendedName>
        <fullName evidence="3">histidine kinase</fullName>
        <ecNumber evidence="3">2.7.13.3</ecNumber>
    </recommendedName>
</protein>
<dbReference type="Proteomes" id="UP001527099">
    <property type="component" value="Unassembled WGS sequence"/>
</dbReference>
<dbReference type="SMART" id="SM00388">
    <property type="entry name" value="HisKA"/>
    <property type="match status" value="1"/>
</dbReference>
<evidence type="ECO:0000313" key="14">
    <source>
        <dbReference type="Proteomes" id="UP001527099"/>
    </source>
</evidence>
<evidence type="ECO:0000256" key="8">
    <source>
        <dbReference type="ARBA" id="ARBA00022989"/>
    </source>
</evidence>
<dbReference type="InterPro" id="IPR004358">
    <property type="entry name" value="Sig_transdc_His_kin-like_C"/>
</dbReference>
<dbReference type="CDD" id="cd00082">
    <property type="entry name" value="HisKA"/>
    <property type="match status" value="1"/>
</dbReference>
<dbReference type="EMBL" id="JAMDMX010000155">
    <property type="protein sequence ID" value="MCY9697619.1"/>
    <property type="molecule type" value="Genomic_DNA"/>
</dbReference>
<evidence type="ECO:0000313" key="13">
    <source>
        <dbReference type="EMBL" id="MCY9697619.1"/>
    </source>
</evidence>
<keyword evidence="13" id="KW-0547">Nucleotide-binding</keyword>
<dbReference type="InterPro" id="IPR036890">
    <property type="entry name" value="HATPase_C_sf"/>
</dbReference>
<evidence type="ECO:0000256" key="1">
    <source>
        <dbReference type="ARBA" id="ARBA00000085"/>
    </source>
</evidence>
<accession>A0ABT4GN27</accession>
<dbReference type="PANTHER" id="PTHR45528">
    <property type="entry name" value="SENSOR HISTIDINE KINASE CPXA"/>
    <property type="match status" value="1"/>
</dbReference>
<dbReference type="PANTHER" id="PTHR45528:SF12">
    <property type="entry name" value="SENSOR HISTIDINE KINASE ARSS"/>
    <property type="match status" value="1"/>
</dbReference>
<evidence type="ECO:0000259" key="12">
    <source>
        <dbReference type="SMART" id="SM00388"/>
    </source>
</evidence>
<keyword evidence="13" id="KW-0067">ATP-binding</keyword>
<feature type="domain" description="Signal transduction histidine kinase dimerisation/phosphoacceptor" evidence="12">
    <location>
        <begin position="44"/>
        <end position="111"/>
    </location>
</feature>
<evidence type="ECO:0000256" key="10">
    <source>
        <dbReference type="ARBA" id="ARBA00023136"/>
    </source>
</evidence>
<dbReference type="GO" id="GO:0005524">
    <property type="term" value="F:ATP binding"/>
    <property type="evidence" value="ECO:0007669"/>
    <property type="project" value="UniProtKB-KW"/>
</dbReference>
<keyword evidence="5" id="KW-0808">Transferase</keyword>
<dbReference type="SUPFAM" id="SSF55874">
    <property type="entry name" value="ATPase domain of HSP90 chaperone/DNA topoisomerase II/histidine kinase"/>
    <property type="match status" value="1"/>
</dbReference>
<reference evidence="13 14" key="1">
    <citation type="submission" date="2022-05" db="EMBL/GenBank/DDBJ databases">
        <title>Genome Sequencing of Bee-Associated Microbes.</title>
        <authorList>
            <person name="Dunlap C."/>
        </authorList>
    </citation>
    <scope>NUCLEOTIDE SEQUENCE [LARGE SCALE GENOMIC DNA]</scope>
    <source>
        <strain evidence="13 14">NRRL B-14421</strain>
    </source>
</reference>